<evidence type="ECO:0000256" key="1">
    <source>
        <dbReference type="ARBA" id="ARBA00004651"/>
    </source>
</evidence>
<evidence type="ECO:0000256" key="2">
    <source>
        <dbReference type="ARBA" id="ARBA00009773"/>
    </source>
</evidence>
<keyword evidence="5 8" id="KW-0812">Transmembrane</keyword>
<evidence type="ECO:0000313" key="10">
    <source>
        <dbReference type="Proteomes" id="UP000625033"/>
    </source>
</evidence>
<comment type="subcellular location">
    <subcellularLocation>
        <location evidence="1">Cell membrane</location>
        <topology evidence="1">Multi-pass membrane protein</topology>
    </subcellularLocation>
</comment>
<evidence type="ECO:0000313" key="9">
    <source>
        <dbReference type="EMBL" id="MBG6083707.1"/>
    </source>
</evidence>
<dbReference type="Pfam" id="PF01594">
    <property type="entry name" value="AI-2E_transport"/>
    <property type="match status" value="1"/>
</dbReference>
<comment type="similarity">
    <text evidence="2">Belongs to the autoinducer-2 exporter (AI-2E) (TC 2.A.86) family.</text>
</comment>
<keyword evidence="6 8" id="KW-1133">Transmembrane helix</keyword>
<keyword evidence="4" id="KW-1003">Cell membrane</keyword>
<feature type="transmembrane region" description="Helical" evidence="8">
    <location>
        <begin position="28"/>
        <end position="48"/>
    </location>
</feature>
<feature type="transmembrane region" description="Helical" evidence="8">
    <location>
        <begin position="228"/>
        <end position="250"/>
    </location>
</feature>
<dbReference type="GO" id="GO:0055085">
    <property type="term" value="P:transmembrane transport"/>
    <property type="evidence" value="ECO:0007669"/>
    <property type="project" value="TreeGrafter"/>
</dbReference>
<evidence type="ECO:0000256" key="4">
    <source>
        <dbReference type="ARBA" id="ARBA00022475"/>
    </source>
</evidence>
<keyword evidence="10" id="KW-1185">Reference proteome</keyword>
<feature type="transmembrane region" description="Helical" evidence="8">
    <location>
        <begin position="283"/>
        <end position="305"/>
    </location>
</feature>
<protein>
    <submittedName>
        <fullName evidence="9">PurR-regulated permease PerM</fullName>
    </submittedName>
</protein>
<evidence type="ECO:0000256" key="5">
    <source>
        <dbReference type="ARBA" id="ARBA00022692"/>
    </source>
</evidence>
<organism evidence="9 10">
    <name type="scientific">Zhihengliuella flava</name>
    <dbReference type="NCBI Taxonomy" id="1285193"/>
    <lineage>
        <taxon>Bacteria</taxon>
        <taxon>Bacillati</taxon>
        <taxon>Actinomycetota</taxon>
        <taxon>Actinomycetes</taxon>
        <taxon>Micrococcales</taxon>
        <taxon>Micrococcaceae</taxon>
        <taxon>Zhihengliuella</taxon>
    </lineage>
</organism>
<dbReference type="Proteomes" id="UP000625033">
    <property type="component" value="Unassembled WGS sequence"/>
</dbReference>
<gene>
    <name evidence="9" type="ORF">IW252_000474</name>
</gene>
<feature type="transmembrane region" description="Helical" evidence="8">
    <location>
        <begin position="85"/>
        <end position="105"/>
    </location>
</feature>
<feature type="transmembrane region" description="Helical" evidence="8">
    <location>
        <begin position="54"/>
        <end position="73"/>
    </location>
</feature>
<comment type="caution">
    <text evidence="9">The sequence shown here is derived from an EMBL/GenBank/DDBJ whole genome shotgun (WGS) entry which is preliminary data.</text>
</comment>
<name>A0A931D7A1_9MICC</name>
<keyword evidence="3" id="KW-0813">Transport</keyword>
<dbReference type="PANTHER" id="PTHR21716:SF53">
    <property type="entry name" value="PERMEASE PERM-RELATED"/>
    <property type="match status" value="1"/>
</dbReference>
<reference evidence="9" key="1">
    <citation type="submission" date="2020-11" db="EMBL/GenBank/DDBJ databases">
        <title>Sequencing the genomes of 1000 actinobacteria strains.</title>
        <authorList>
            <person name="Klenk H.-P."/>
        </authorList>
    </citation>
    <scope>NUCLEOTIDE SEQUENCE</scope>
    <source>
        <strain evidence="9">DSM 26152</strain>
    </source>
</reference>
<proteinExistence type="inferred from homology"/>
<dbReference type="RefSeq" id="WP_196835114.1">
    <property type="nucleotide sequence ID" value="NZ_JADOTZ010000001.1"/>
</dbReference>
<feature type="transmembrane region" description="Helical" evidence="8">
    <location>
        <begin position="325"/>
        <end position="356"/>
    </location>
</feature>
<dbReference type="PANTHER" id="PTHR21716">
    <property type="entry name" value="TRANSMEMBRANE PROTEIN"/>
    <property type="match status" value="1"/>
</dbReference>
<evidence type="ECO:0000256" key="6">
    <source>
        <dbReference type="ARBA" id="ARBA00022989"/>
    </source>
</evidence>
<dbReference type="InterPro" id="IPR002549">
    <property type="entry name" value="AI-2E-like"/>
</dbReference>
<feature type="transmembrane region" description="Helical" evidence="8">
    <location>
        <begin position="256"/>
        <end position="276"/>
    </location>
</feature>
<dbReference type="EMBL" id="JADOTZ010000001">
    <property type="protein sequence ID" value="MBG6083707.1"/>
    <property type="molecule type" value="Genomic_DNA"/>
</dbReference>
<accession>A0A931D7A1</accession>
<evidence type="ECO:0000256" key="3">
    <source>
        <dbReference type="ARBA" id="ARBA00022448"/>
    </source>
</evidence>
<sequence length="368" mass="38459">MDTGQEKTESTARPTRSALSETMVRQPFSLGFFVTLGGLLAFALGAAIDNLSTILVYIALALFIALGLDPLVVRLSRGALSRTRAIVIVCLGFLTVIGGVLLLIVPTVVGQIAQFIRSAPTLVADFQESSFFGWVQETFGDQAGSLIADAQLFVTDPGNIAAIGGGVLQVGSTVATGISGAVIVIVLGLYFLASLPVMKTSLLRFVPARNRQLVGSISDEITASVGSYLSGMVILALLNACFTFVMHLILGLPFPQLMGVVAFCITLIPLIGPVLFWGIGSLVALFSSPVDALIFALAYVVYMQVEAYVLTPRVMNKTVSVPGSLVVIGALVGGTLLGLLGALVAIPVTAGLLLILKQVIIPRQDAKV</sequence>
<evidence type="ECO:0000256" key="7">
    <source>
        <dbReference type="ARBA" id="ARBA00023136"/>
    </source>
</evidence>
<dbReference type="AlphaFoldDB" id="A0A931D7A1"/>
<keyword evidence="7 8" id="KW-0472">Membrane</keyword>
<feature type="transmembrane region" description="Helical" evidence="8">
    <location>
        <begin position="174"/>
        <end position="195"/>
    </location>
</feature>
<dbReference type="GO" id="GO:0005886">
    <property type="term" value="C:plasma membrane"/>
    <property type="evidence" value="ECO:0007669"/>
    <property type="project" value="UniProtKB-SubCell"/>
</dbReference>
<evidence type="ECO:0000256" key="8">
    <source>
        <dbReference type="SAM" id="Phobius"/>
    </source>
</evidence>